<evidence type="ECO:0000256" key="4">
    <source>
        <dbReference type="ARBA" id="ARBA00023014"/>
    </source>
</evidence>
<dbReference type="InterPro" id="IPR050572">
    <property type="entry name" value="Fe-S_Ferredoxin"/>
</dbReference>
<dbReference type="PROSITE" id="PS51379">
    <property type="entry name" value="4FE4S_FER_2"/>
    <property type="match status" value="2"/>
</dbReference>
<accession>A0A1X4XW86</accession>
<comment type="caution">
    <text evidence="6">The sequence shown here is derived from an EMBL/GenBank/DDBJ whole genome shotgun (WGS) entry which is preliminary data.</text>
</comment>
<dbReference type="Pfam" id="PF00037">
    <property type="entry name" value="Fer4"/>
    <property type="match status" value="1"/>
</dbReference>
<dbReference type="Proteomes" id="UP000194141">
    <property type="component" value="Unassembled WGS sequence"/>
</dbReference>
<dbReference type="GO" id="GO:0046872">
    <property type="term" value="F:metal ion binding"/>
    <property type="evidence" value="ECO:0007669"/>
    <property type="project" value="UniProtKB-KW"/>
</dbReference>
<feature type="domain" description="4Fe-4S ferredoxin-type" evidence="5">
    <location>
        <begin position="35"/>
        <end position="66"/>
    </location>
</feature>
<dbReference type="EMBL" id="MDSU01000018">
    <property type="protein sequence ID" value="OSS41797.1"/>
    <property type="molecule type" value="Genomic_DNA"/>
</dbReference>
<name>A0A1X4XW86_9BACT</name>
<evidence type="ECO:0000313" key="6">
    <source>
        <dbReference type="EMBL" id="OSS41797.1"/>
    </source>
</evidence>
<keyword evidence="3" id="KW-0408">Iron</keyword>
<dbReference type="STRING" id="1562698.DESAMIL20_1350"/>
<protein>
    <submittedName>
        <fullName evidence="6">Ferredoxin</fullName>
    </submittedName>
</protein>
<keyword evidence="2" id="KW-0479">Metal-binding</keyword>
<evidence type="ECO:0000256" key="2">
    <source>
        <dbReference type="ARBA" id="ARBA00022723"/>
    </source>
</evidence>
<sequence length="69" mass="7735">MSKNWYPIINYKKCTKCLECVKFCPHDVLFEEDGKPVVKNPNLCVDYCRGCQKGACDFGAISYGGAYAT</sequence>
<keyword evidence="4" id="KW-0411">Iron-sulfur</keyword>
<dbReference type="RefSeq" id="WP_086034024.1">
    <property type="nucleotide sequence ID" value="NZ_MDSU01000018.1"/>
</dbReference>
<dbReference type="PROSITE" id="PS00198">
    <property type="entry name" value="4FE4S_FER_1"/>
    <property type="match status" value="1"/>
</dbReference>
<gene>
    <name evidence="6" type="ORF">DESAMIL20_1350</name>
</gene>
<evidence type="ECO:0000313" key="7">
    <source>
        <dbReference type="Proteomes" id="UP000194141"/>
    </source>
</evidence>
<dbReference type="GO" id="GO:0051539">
    <property type="term" value="F:4 iron, 4 sulfur cluster binding"/>
    <property type="evidence" value="ECO:0007669"/>
    <property type="project" value="UniProtKB-KW"/>
</dbReference>
<dbReference type="Gene3D" id="3.30.70.20">
    <property type="match status" value="1"/>
</dbReference>
<dbReference type="PANTHER" id="PTHR43687">
    <property type="entry name" value="ADENYLYLSULFATE REDUCTASE, BETA SUBUNIT"/>
    <property type="match status" value="1"/>
</dbReference>
<dbReference type="InterPro" id="IPR017896">
    <property type="entry name" value="4Fe4S_Fe-S-bd"/>
</dbReference>
<dbReference type="SUPFAM" id="SSF54862">
    <property type="entry name" value="4Fe-4S ferredoxins"/>
    <property type="match status" value="1"/>
</dbReference>
<dbReference type="InterPro" id="IPR017900">
    <property type="entry name" value="4Fe4S_Fe_S_CS"/>
</dbReference>
<reference evidence="6 7" key="1">
    <citation type="journal article" date="2017" name="Front. Microbiol.">
        <title>Genome Sequence of Desulfurella amilsii Strain TR1 and Comparative Genomics of Desulfurellaceae Family.</title>
        <authorList>
            <person name="Florentino A.P."/>
            <person name="Stams A.J."/>
            <person name="Sanchez-Andrea I."/>
        </authorList>
    </citation>
    <scope>NUCLEOTIDE SEQUENCE [LARGE SCALE GENOMIC DNA]</scope>
    <source>
        <strain evidence="6 7">TR1</strain>
    </source>
</reference>
<organism evidence="6 7">
    <name type="scientific">Desulfurella amilsii</name>
    <dbReference type="NCBI Taxonomy" id="1562698"/>
    <lineage>
        <taxon>Bacteria</taxon>
        <taxon>Pseudomonadati</taxon>
        <taxon>Campylobacterota</taxon>
        <taxon>Desulfurellia</taxon>
        <taxon>Desulfurellales</taxon>
        <taxon>Desulfurellaceae</taxon>
        <taxon>Desulfurella</taxon>
    </lineage>
</organism>
<proteinExistence type="predicted"/>
<dbReference type="AlphaFoldDB" id="A0A1X4XW86"/>
<feature type="domain" description="4Fe-4S ferredoxin-type" evidence="5">
    <location>
        <begin position="5"/>
        <end position="34"/>
    </location>
</feature>
<keyword evidence="1" id="KW-0004">4Fe-4S</keyword>
<dbReference type="OrthoDB" id="9778602at2"/>
<keyword evidence="7" id="KW-1185">Reference proteome</keyword>
<evidence type="ECO:0000259" key="5">
    <source>
        <dbReference type="PROSITE" id="PS51379"/>
    </source>
</evidence>
<evidence type="ECO:0000256" key="1">
    <source>
        <dbReference type="ARBA" id="ARBA00022485"/>
    </source>
</evidence>
<evidence type="ECO:0000256" key="3">
    <source>
        <dbReference type="ARBA" id="ARBA00023004"/>
    </source>
</evidence>
<dbReference type="PANTHER" id="PTHR43687:SF1">
    <property type="entry name" value="FERREDOXIN III"/>
    <property type="match status" value="1"/>
</dbReference>